<protein>
    <recommendedName>
        <fullName evidence="4">Cation-transporting P-type ATPase N-terminal domain-containing protein</fullName>
    </recommendedName>
</protein>
<dbReference type="Gene3D" id="1.20.5.170">
    <property type="match status" value="1"/>
</dbReference>
<evidence type="ECO:0000256" key="1">
    <source>
        <dbReference type="ARBA" id="ARBA00022842"/>
    </source>
</evidence>
<feature type="transmembrane region" description="Helical" evidence="3">
    <location>
        <begin position="233"/>
        <end position="251"/>
    </location>
</feature>
<dbReference type="GO" id="GO:0005886">
    <property type="term" value="C:plasma membrane"/>
    <property type="evidence" value="ECO:0007669"/>
    <property type="project" value="TreeGrafter"/>
</dbReference>
<evidence type="ECO:0000256" key="2">
    <source>
        <dbReference type="SAM" id="MobiDB-lite"/>
    </source>
</evidence>
<dbReference type="GO" id="GO:0005388">
    <property type="term" value="F:P-type calcium transporter activity"/>
    <property type="evidence" value="ECO:0007669"/>
    <property type="project" value="TreeGrafter"/>
</dbReference>
<keyword evidence="3" id="KW-1133">Transmembrane helix</keyword>
<gene>
    <name evidence="5" type="ORF">FPE_LOCUS5017</name>
</gene>
<keyword evidence="6" id="KW-1185">Reference proteome</keyword>
<feature type="compositionally biased region" description="Polar residues" evidence="2">
    <location>
        <begin position="1"/>
        <end position="14"/>
    </location>
</feature>
<reference evidence="5" key="1">
    <citation type="submission" date="2023-05" db="EMBL/GenBank/DDBJ databases">
        <authorList>
            <person name="Huff M."/>
        </authorList>
    </citation>
    <scope>NUCLEOTIDE SEQUENCE</scope>
</reference>
<dbReference type="InterPro" id="IPR024750">
    <property type="entry name" value="Ca_ATPase_N_dom"/>
</dbReference>
<keyword evidence="1" id="KW-0460">Magnesium</keyword>
<proteinExistence type="predicted"/>
<evidence type="ECO:0000313" key="6">
    <source>
        <dbReference type="Proteomes" id="UP000834106"/>
    </source>
</evidence>
<dbReference type="PANTHER" id="PTHR24093:SF520">
    <property type="entry name" value="CALCIUM-TRANSPORTING ATPASE 9, PLASMA MEMBRANE-TYPE"/>
    <property type="match status" value="1"/>
</dbReference>
<evidence type="ECO:0000313" key="5">
    <source>
        <dbReference type="EMBL" id="CAI9757587.1"/>
    </source>
</evidence>
<keyword evidence="3" id="KW-0472">Membrane</keyword>
<evidence type="ECO:0000259" key="4">
    <source>
        <dbReference type="SMART" id="SM00831"/>
    </source>
</evidence>
<dbReference type="FunFam" id="1.20.5.170:FF:000029">
    <property type="entry name" value="Calcium-transporting ATPase"/>
    <property type="match status" value="1"/>
</dbReference>
<accession>A0AAD2DK54</accession>
<dbReference type="InterPro" id="IPR004014">
    <property type="entry name" value="ATPase_P-typ_cation-transptr_N"/>
</dbReference>
<feature type="domain" description="Cation-transporting P-type ATPase N-terminal" evidence="4">
    <location>
        <begin position="152"/>
        <end position="225"/>
    </location>
</feature>
<feature type="region of interest" description="Disordered" evidence="2">
    <location>
        <begin position="1"/>
        <end position="21"/>
    </location>
</feature>
<dbReference type="InterPro" id="IPR023298">
    <property type="entry name" value="ATPase_P-typ_TM_dom_sf"/>
</dbReference>
<keyword evidence="3" id="KW-0812">Transmembrane</keyword>
<organism evidence="5 6">
    <name type="scientific">Fraxinus pennsylvanica</name>
    <dbReference type="NCBI Taxonomy" id="56036"/>
    <lineage>
        <taxon>Eukaryota</taxon>
        <taxon>Viridiplantae</taxon>
        <taxon>Streptophyta</taxon>
        <taxon>Embryophyta</taxon>
        <taxon>Tracheophyta</taxon>
        <taxon>Spermatophyta</taxon>
        <taxon>Magnoliopsida</taxon>
        <taxon>eudicotyledons</taxon>
        <taxon>Gunneridae</taxon>
        <taxon>Pentapetalae</taxon>
        <taxon>asterids</taxon>
        <taxon>lamiids</taxon>
        <taxon>Lamiales</taxon>
        <taxon>Oleaceae</taxon>
        <taxon>Oleeae</taxon>
        <taxon>Fraxinus</taxon>
    </lineage>
</organism>
<dbReference type="SUPFAM" id="SSF81665">
    <property type="entry name" value="Calcium ATPase, transmembrane domain M"/>
    <property type="match status" value="1"/>
</dbReference>
<dbReference type="AlphaFoldDB" id="A0AAD2DK54"/>
<dbReference type="GO" id="GO:0005516">
    <property type="term" value="F:calmodulin binding"/>
    <property type="evidence" value="ECO:0007669"/>
    <property type="project" value="InterPro"/>
</dbReference>
<dbReference type="Pfam" id="PF12515">
    <property type="entry name" value="CaATP_NAI"/>
    <property type="match status" value="1"/>
</dbReference>
<dbReference type="SMART" id="SM00831">
    <property type="entry name" value="Cation_ATPase_N"/>
    <property type="match status" value="1"/>
</dbReference>
<feature type="transmembrane region" description="Helical" evidence="3">
    <location>
        <begin position="208"/>
        <end position="227"/>
    </location>
</feature>
<name>A0AAD2DK54_9LAMI</name>
<dbReference type="EMBL" id="OU503038">
    <property type="protein sequence ID" value="CAI9757587.1"/>
    <property type="molecule type" value="Genomic_DNA"/>
</dbReference>
<evidence type="ECO:0000256" key="3">
    <source>
        <dbReference type="SAM" id="Phobius"/>
    </source>
</evidence>
<dbReference type="PANTHER" id="PTHR24093">
    <property type="entry name" value="CATION TRANSPORTING ATPASE"/>
    <property type="match status" value="1"/>
</dbReference>
<dbReference type="Proteomes" id="UP000834106">
    <property type="component" value="Chromosome 3"/>
</dbReference>
<dbReference type="Pfam" id="PF00690">
    <property type="entry name" value="Cation_ATPase_N"/>
    <property type="match status" value="1"/>
</dbReference>
<sequence>MKTGNDSSPPTSAEPQHDPEAGVIDIDAAFASAKCLAADEEEFSDPFDIGNTKNASHESLKRWRQAALVLNASRRFRYTLDLKKDDEQEQRRSMIRAHAQAIRAALLFKLAGQRAIVLGTAVSPPTPNGDYGIGHEELASMSRDHNSSALQQYGGVKGLSKMLKTNIETGIGGDDELPQRQHAFGSNTYPTKKGRSFLRFLWEAWQDLTLIILIIAAAASLALGIKTEGLDEGWYDGGSITFAVLLVIFVTDQIRGSPVLPRAHHGAILSAFSPSFGEESGLLELEAW</sequence>